<dbReference type="InterPro" id="IPR027417">
    <property type="entry name" value="P-loop_NTPase"/>
</dbReference>
<proteinExistence type="predicted"/>
<name>A0A3M5U1U2_9PSED</name>
<dbReference type="Gene3D" id="3.40.50.300">
    <property type="entry name" value="P-loop containing nucleotide triphosphate hydrolases"/>
    <property type="match status" value="1"/>
</dbReference>
<comment type="caution">
    <text evidence="1">The sequence shown here is derived from an EMBL/GenBank/DDBJ whole genome shotgun (WGS) entry which is preliminary data.</text>
</comment>
<dbReference type="AlphaFoldDB" id="A0A3M5U1U2"/>
<reference evidence="1 2" key="1">
    <citation type="submission" date="2018-08" db="EMBL/GenBank/DDBJ databases">
        <title>Recombination of ecologically and evolutionarily significant loci maintains genetic cohesion in the Pseudomonas syringae species complex.</title>
        <authorList>
            <person name="Dillon M."/>
            <person name="Thakur S."/>
            <person name="Almeida R.N.D."/>
            <person name="Weir B.S."/>
            <person name="Guttman D.S."/>
        </authorList>
    </citation>
    <scope>NUCLEOTIDE SEQUENCE [LARGE SCALE GENOMIC DNA]</scope>
    <source>
        <strain evidence="1 2">ICMP 2732</strain>
    </source>
</reference>
<protein>
    <submittedName>
        <fullName evidence="1">Uncharacterized protein</fullName>
    </submittedName>
</protein>
<gene>
    <name evidence="1" type="ORF">ALQ36_04060</name>
</gene>
<accession>A0A3M5U1U2</accession>
<evidence type="ECO:0000313" key="2">
    <source>
        <dbReference type="Proteomes" id="UP000281350"/>
    </source>
</evidence>
<dbReference type="EMBL" id="RBPY01000139">
    <property type="protein sequence ID" value="RMO73957.1"/>
    <property type="molecule type" value="Genomic_DNA"/>
</dbReference>
<evidence type="ECO:0000313" key="1">
    <source>
        <dbReference type="EMBL" id="RMO73957.1"/>
    </source>
</evidence>
<sequence>MSNLKNDDKDSMKEKTLFIAEALPGSGKSTKFIECLPELIHNSKIVYAMPTNALISELALQIRTRAGFTPVVITSDTVDHVIAHVEKALAARSQPLIMITHEALRRVDARLLAGWELVVDEVPSVSDCKGYQFDSISYLGSLGNYLTVDAEKKAALKPENIALIENIIKAKDNSALSASALDVLKAMLTPKCSVEVEAQTDKGKRLVRIVSYRDFLPAFSTANSVHVLANNVQDTLLGIHATYQGWQFEPSIFTPEFDGYGKRVELHPFLTGKYSKTQSMMQRNGKPAEAWDDGVQLADWLNCVTVMIGDEKGLAFAHQWMKYNFSDAITKLPIDSRGINGYQDRHIAICLQHGNVSPDDALSFHTLGEMLGVPVQEVRKAIEFERFYESTLQAVARTSLRDRSSTEPVTLFVQNMSMALYLQSKLGRLATINTELVMTPWEKEQSDKKKDKALLQAQAISLLIEKGMTRQDIANDLCIPYPTIKRWTKGLEQAA</sequence>
<dbReference type="Proteomes" id="UP000281350">
    <property type="component" value="Unassembled WGS sequence"/>
</dbReference>
<organism evidence="1 2">
    <name type="scientific">Pseudomonas syringae pv. primulae</name>
    <dbReference type="NCBI Taxonomy" id="251707"/>
    <lineage>
        <taxon>Bacteria</taxon>
        <taxon>Pseudomonadati</taxon>
        <taxon>Pseudomonadota</taxon>
        <taxon>Gammaproteobacteria</taxon>
        <taxon>Pseudomonadales</taxon>
        <taxon>Pseudomonadaceae</taxon>
        <taxon>Pseudomonas</taxon>
    </lineage>
</organism>
<dbReference type="SUPFAM" id="SSF52540">
    <property type="entry name" value="P-loop containing nucleoside triphosphate hydrolases"/>
    <property type="match status" value="1"/>
</dbReference>